<gene>
    <name evidence="11" type="primary">acsF</name>
    <name evidence="14" type="ORF">EV688_103222</name>
</gene>
<keyword evidence="4 11" id="KW-0602">Photosynthesis</keyword>
<dbReference type="InterPro" id="IPR003251">
    <property type="entry name" value="Rr_diiron-bd_dom"/>
</dbReference>
<organism evidence="14 15">
    <name type="scientific">Chromatocurvus halotolerans</name>
    <dbReference type="NCBI Taxonomy" id="1132028"/>
    <lineage>
        <taxon>Bacteria</taxon>
        <taxon>Pseudomonadati</taxon>
        <taxon>Pseudomonadota</taxon>
        <taxon>Gammaproteobacteria</taxon>
        <taxon>Cellvibrionales</taxon>
        <taxon>Halieaceae</taxon>
        <taxon>Chromatocurvus</taxon>
    </lineage>
</organism>
<reference evidence="14 15" key="1">
    <citation type="submission" date="2019-03" db="EMBL/GenBank/DDBJ databases">
        <title>Genomic Encyclopedia of Type Strains, Phase IV (KMG-IV): sequencing the most valuable type-strain genomes for metagenomic binning, comparative biology and taxonomic classification.</title>
        <authorList>
            <person name="Goeker M."/>
        </authorList>
    </citation>
    <scope>NUCLEOTIDE SEQUENCE [LARGE SCALE GENOMIC DNA]</scope>
    <source>
        <strain evidence="14 15">DSM 23344</strain>
    </source>
</reference>
<evidence type="ECO:0000256" key="3">
    <source>
        <dbReference type="ARBA" id="ARBA00006550"/>
    </source>
</evidence>
<dbReference type="AlphaFoldDB" id="A0A4R2KWI1"/>
<dbReference type="NCBIfam" id="TIGR02029">
    <property type="entry name" value="AcsF"/>
    <property type="match status" value="1"/>
</dbReference>
<evidence type="ECO:0000256" key="1">
    <source>
        <dbReference type="ARBA" id="ARBA00001962"/>
    </source>
</evidence>
<evidence type="ECO:0000256" key="8">
    <source>
        <dbReference type="ARBA" id="ARBA00023004"/>
    </source>
</evidence>
<comment type="cofactor">
    <cofactor evidence="1 11">
        <name>Fe cation</name>
        <dbReference type="ChEBI" id="CHEBI:24875"/>
    </cofactor>
</comment>
<keyword evidence="6 11" id="KW-0521">NADP</keyword>
<evidence type="ECO:0000256" key="12">
    <source>
        <dbReference type="SAM" id="MobiDB-lite"/>
    </source>
</evidence>
<dbReference type="RefSeq" id="WP_117317151.1">
    <property type="nucleotide sequence ID" value="NZ_QQSW01000008.1"/>
</dbReference>
<evidence type="ECO:0000256" key="4">
    <source>
        <dbReference type="ARBA" id="ARBA00022531"/>
    </source>
</evidence>
<dbReference type="GO" id="GO:0036070">
    <property type="term" value="P:light-independent bacteriochlorophyll biosynthetic process"/>
    <property type="evidence" value="ECO:0007669"/>
    <property type="project" value="UniProtKB-UniRule"/>
</dbReference>
<keyword evidence="9 11" id="KW-0149">Chlorophyll biosynthesis</keyword>
<feature type="domain" description="Rubrerythrin diiron-binding" evidence="13">
    <location>
        <begin position="90"/>
        <end position="219"/>
    </location>
</feature>
<dbReference type="GO" id="GO:0005506">
    <property type="term" value="F:iron ion binding"/>
    <property type="evidence" value="ECO:0007669"/>
    <property type="project" value="UniProtKB-UniRule"/>
</dbReference>
<evidence type="ECO:0000256" key="7">
    <source>
        <dbReference type="ARBA" id="ARBA00023002"/>
    </source>
</evidence>
<dbReference type="UniPathway" id="UPA00668"/>
<proteinExistence type="inferred from homology"/>
<dbReference type="EMBL" id="SLWX01000003">
    <property type="protein sequence ID" value="TCO77207.1"/>
    <property type="molecule type" value="Genomic_DNA"/>
</dbReference>
<name>A0A4R2KWI1_9GAMM</name>
<evidence type="ECO:0000256" key="2">
    <source>
        <dbReference type="ARBA" id="ARBA00005173"/>
    </source>
</evidence>
<comment type="similarity">
    <text evidence="3 11">Belongs to the AcsF family.</text>
</comment>
<dbReference type="EC" id="1.14.13.81" evidence="11"/>
<dbReference type="Proteomes" id="UP000294980">
    <property type="component" value="Unassembled WGS sequence"/>
</dbReference>
<keyword evidence="15" id="KW-1185">Reference proteome</keyword>
<comment type="caution">
    <text evidence="14">The sequence shown here is derived from an EMBL/GenBank/DDBJ whole genome shotgun (WGS) entry which is preliminary data.</text>
</comment>
<keyword evidence="11" id="KW-0077">Bacteriochlorophyll biosynthesis</keyword>
<dbReference type="OrthoDB" id="141643at2"/>
<feature type="region of interest" description="Disordered" evidence="12">
    <location>
        <begin position="1"/>
        <end position="22"/>
    </location>
</feature>
<evidence type="ECO:0000256" key="10">
    <source>
        <dbReference type="ARBA" id="ARBA00049231"/>
    </source>
</evidence>
<comment type="pathway">
    <text evidence="2">Porphyrin-containing compound metabolism; chlorophyll biosynthesis.</text>
</comment>
<dbReference type="Pfam" id="PF02915">
    <property type="entry name" value="Rubrerythrin"/>
    <property type="match status" value="1"/>
</dbReference>
<dbReference type="InterPro" id="IPR008434">
    <property type="entry name" value="AcsF"/>
</dbReference>
<evidence type="ECO:0000256" key="11">
    <source>
        <dbReference type="HAMAP-Rule" id="MF_01840"/>
    </source>
</evidence>
<evidence type="ECO:0000313" key="14">
    <source>
        <dbReference type="EMBL" id="TCO77207.1"/>
    </source>
</evidence>
<dbReference type="GO" id="GO:0015979">
    <property type="term" value="P:photosynthesis"/>
    <property type="evidence" value="ECO:0007669"/>
    <property type="project" value="UniProtKB-UniRule"/>
</dbReference>
<dbReference type="UniPathway" id="UPA00671"/>
<protein>
    <recommendedName>
        <fullName evidence="11">Aerobic magnesium-protoporphyrin IX monomethyl ester [oxidative] cyclase</fullName>
        <shortName evidence="11">Aerobic Mg-protoporphyrin IX monomethyl ester oxidative cyclase</shortName>
        <ecNumber evidence="11">1.14.13.81</ecNumber>
    </recommendedName>
</protein>
<dbReference type="InterPro" id="IPR009078">
    <property type="entry name" value="Ferritin-like_SF"/>
</dbReference>
<sequence>MTDATAATPPSTKARTAEQSKAKDTLLTPRFYRTDYAQLEKLDISPVRREWDQMMAEFERDENRDHFRKEVDFDAEGVNIPEHLHDEFIDFLVSSVTSEYSGCVLYQEIQKNIDNKDIADLMGYMARDESRHAGFINRALKHLGFAVDLGFLKREKNYTFFKPKYIYYATYLSEKIGYARYITIYRHLERHPEHRFHPIFKWFMEWCNDEYRHGEAFALIMRSNPHLLKGVNKLWIRFFLLAVYATMYVRDHTRPQLYEALGMDPTEFDYRVFDITTEITRQVFPLTLDTDNPVFRRGLEKLRHINVAIQETRARGGMIAGLKRGWLTVRGATVFARLYLLPTKSNQLPDTVCMAPAW</sequence>
<comment type="function">
    <text evidence="11">Catalyzes the formation of the isocyclic ring in chlorophyll biosynthesis. Mediates the cyclase reaction, which results in the formation of divinylprotochlorophyllide (Pchlide) characteristic of all chlorophylls from magnesium-protoporphyrin IX 13-monomethyl ester (MgPMME).</text>
</comment>
<dbReference type="CDD" id="cd01047">
    <property type="entry name" value="ACSF"/>
    <property type="match status" value="1"/>
</dbReference>
<dbReference type="HAMAP" id="MF_01840">
    <property type="entry name" value="AcsF"/>
    <property type="match status" value="1"/>
</dbReference>
<dbReference type="PANTHER" id="PTHR31053">
    <property type="entry name" value="MAGNESIUM-PROTOPORPHYRIN IX MONOMETHYL ESTER [OXIDATIVE] CYCLASE, CHLOROPLASTIC"/>
    <property type="match status" value="1"/>
</dbReference>
<comment type="pathway">
    <text evidence="11">Porphyrin-containing compound metabolism; bacteriochlorophyll biosynthesis (light-independent).</text>
</comment>
<keyword evidence="5 11" id="KW-0479">Metal-binding</keyword>
<dbReference type="SUPFAM" id="SSF47240">
    <property type="entry name" value="Ferritin-like"/>
    <property type="match status" value="1"/>
</dbReference>
<dbReference type="PANTHER" id="PTHR31053:SF2">
    <property type="entry name" value="MAGNESIUM-PROTOPORPHYRIN IX MONOMETHYL ESTER [OXIDATIVE] CYCLASE, CHLOROPLASTIC"/>
    <property type="match status" value="1"/>
</dbReference>
<evidence type="ECO:0000256" key="5">
    <source>
        <dbReference type="ARBA" id="ARBA00022723"/>
    </source>
</evidence>
<evidence type="ECO:0000259" key="13">
    <source>
        <dbReference type="Pfam" id="PF02915"/>
    </source>
</evidence>
<keyword evidence="8 11" id="KW-0408">Iron</keyword>
<keyword evidence="7 11" id="KW-0560">Oxidoreductase</keyword>
<accession>A0A4R2KWI1</accession>
<evidence type="ECO:0000256" key="9">
    <source>
        <dbReference type="ARBA" id="ARBA00023171"/>
    </source>
</evidence>
<comment type="catalytic activity">
    <reaction evidence="10 11">
        <text>Mg-protoporphyrin IX 13-monomethyl ester + 3 NADPH + 3 O2 + 2 H(+) = 3,8-divinyl protochlorophyllide a + 3 NADP(+) + 5 H2O</text>
        <dbReference type="Rhea" id="RHEA:33235"/>
        <dbReference type="ChEBI" id="CHEBI:15377"/>
        <dbReference type="ChEBI" id="CHEBI:15378"/>
        <dbReference type="ChEBI" id="CHEBI:15379"/>
        <dbReference type="ChEBI" id="CHEBI:57783"/>
        <dbReference type="ChEBI" id="CHEBI:58349"/>
        <dbReference type="ChEBI" id="CHEBI:58632"/>
        <dbReference type="ChEBI" id="CHEBI:60491"/>
        <dbReference type="EC" id="1.14.13.81"/>
    </reaction>
</comment>
<evidence type="ECO:0000256" key="6">
    <source>
        <dbReference type="ARBA" id="ARBA00022857"/>
    </source>
</evidence>
<dbReference type="NCBIfam" id="NF010172">
    <property type="entry name" value="PRK13654.1"/>
    <property type="match status" value="1"/>
</dbReference>
<evidence type="ECO:0000313" key="15">
    <source>
        <dbReference type="Proteomes" id="UP000294980"/>
    </source>
</evidence>
<dbReference type="GO" id="GO:0048529">
    <property type="term" value="F:magnesium-protoporphyrin IX monomethyl ester (oxidative) cyclase activity"/>
    <property type="evidence" value="ECO:0007669"/>
    <property type="project" value="UniProtKB-UniRule"/>
</dbReference>